<dbReference type="InterPro" id="IPR011006">
    <property type="entry name" value="CheY-like_superfamily"/>
</dbReference>
<keyword evidence="11" id="KW-1185">Reference proteome</keyword>
<evidence type="ECO:0000256" key="2">
    <source>
        <dbReference type="ARBA" id="ARBA00012438"/>
    </source>
</evidence>
<evidence type="ECO:0000256" key="4">
    <source>
        <dbReference type="ARBA" id="ARBA00023012"/>
    </source>
</evidence>
<feature type="modified residue" description="4-aspartylphosphate" evidence="5">
    <location>
        <position position="661"/>
    </location>
</feature>
<reference evidence="10 11" key="1">
    <citation type="submission" date="2019-02" db="EMBL/GenBank/DDBJ databases">
        <title>Deep-cultivation of Planctomycetes and their phenomic and genomic characterization uncovers novel biology.</title>
        <authorList>
            <person name="Wiegand S."/>
            <person name="Jogler M."/>
            <person name="Boedeker C."/>
            <person name="Pinto D."/>
            <person name="Vollmers J."/>
            <person name="Rivas-Marin E."/>
            <person name="Kohn T."/>
            <person name="Peeters S.H."/>
            <person name="Heuer A."/>
            <person name="Rast P."/>
            <person name="Oberbeckmann S."/>
            <person name="Bunk B."/>
            <person name="Jeske O."/>
            <person name="Meyerdierks A."/>
            <person name="Storesund J.E."/>
            <person name="Kallscheuer N."/>
            <person name="Luecker S."/>
            <person name="Lage O.M."/>
            <person name="Pohl T."/>
            <person name="Merkel B.J."/>
            <person name="Hornburger P."/>
            <person name="Mueller R.-W."/>
            <person name="Bruemmer F."/>
            <person name="Labrenz M."/>
            <person name="Spormann A.M."/>
            <person name="Op den Camp H."/>
            <person name="Overmann J."/>
            <person name="Amann R."/>
            <person name="Jetten M.S.M."/>
            <person name="Mascher T."/>
            <person name="Medema M.H."/>
            <person name="Devos D.P."/>
            <person name="Kaster A.-K."/>
            <person name="Ovreas L."/>
            <person name="Rohde M."/>
            <person name="Galperin M.Y."/>
            <person name="Jogler C."/>
        </authorList>
    </citation>
    <scope>NUCLEOTIDE SEQUENCE [LARGE SCALE GENOMIC DNA]</scope>
    <source>
        <strain evidence="10 11">Pla133</strain>
    </source>
</reference>
<feature type="transmembrane region" description="Helical" evidence="7">
    <location>
        <begin position="56"/>
        <end position="75"/>
    </location>
</feature>
<dbReference type="Gene3D" id="1.10.287.130">
    <property type="match status" value="1"/>
</dbReference>
<proteinExistence type="predicted"/>
<dbReference type="GO" id="GO:0000155">
    <property type="term" value="F:phosphorelay sensor kinase activity"/>
    <property type="evidence" value="ECO:0007669"/>
    <property type="project" value="InterPro"/>
</dbReference>
<dbReference type="SMART" id="SM00448">
    <property type="entry name" value="REC"/>
    <property type="match status" value="1"/>
</dbReference>
<dbReference type="SUPFAM" id="SSF52172">
    <property type="entry name" value="CheY-like"/>
    <property type="match status" value="1"/>
</dbReference>
<evidence type="ECO:0000256" key="6">
    <source>
        <dbReference type="SAM" id="MobiDB-lite"/>
    </source>
</evidence>
<dbReference type="CDD" id="cd17546">
    <property type="entry name" value="REC_hyHK_CKI1_RcsC-like"/>
    <property type="match status" value="1"/>
</dbReference>
<feature type="transmembrane region" description="Helical" evidence="7">
    <location>
        <begin position="158"/>
        <end position="177"/>
    </location>
</feature>
<dbReference type="InterPro" id="IPR036890">
    <property type="entry name" value="HATPase_C_sf"/>
</dbReference>
<dbReference type="InterPro" id="IPR001789">
    <property type="entry name" value="Sig_transdc_resp-reg_receiver"/>
</dbReference>
<evidence type="ECO:0000256" key="7">
    <source>
        <dbReference type="SAM" id="Phobius"/>
    </source>
</evidence>
<dbReference type="InterPro" id="IPR036097">
    <property type="entry name" value="HisK_dim/P_sf"/>
</dbReference>
<evidence type="ECO:0000256" key="5">
    <source>
        <dbReference type="PROSITE-ProRule" id="PRU00169"/>
    </source>
</evidence>
<dbReference type="Gene3D" id="3.30.565.10">
    <property type="entry name" value="Histidine kinase-like ATPase, C-terminal domain"/>
    <property type="match status" value="1"/>
</dbReference>
<dbReference type="SMART" id="SM00387">
    <property type="entry name" value="HATPase_c"/>
    <property type="match status" value="1"/>
</dbReference>
<dbReference type="PANTHER" id="PTHR45339">
    <property type="entry name" value="HYBRID SIGNAL TRANSDUCTION HISTIDINE KINASE J"/>
    <property type="match status" value="1"/>
</dbReference>
<organism evidence="10 11">
    <name type="scientific">Engelhardtia mirabilis</name>
    <dbReference type="NCBI Taxonomy" id="2528011"/>
    <lineage>
        <taxon>Bacteria</taxon>
        <taxon>Pseudomonadati</taxon>
        <taxon>Planctomycetota</taxon>
        <taxon>Planctomycetia</taxon>
        <taxon>Planctomycetia incertae sedis</taxon>
        <taxon>Engelhardtia</taxon>
    </lineage>
</organism>
<feature type="transmembrane region" description="Helical" evidence="7">
    <location>
        <begin position="189"/>
        <end position="208"/>
    </location>
</feature>
<dbReference type="RefSeq" id="WP_145066390.1">
    <property type="nucleotide sequence ID" value="NZ_CP036287.1"/>
</dbReference>
<evidence type="ECO:0000256" key="3">
    <source>
        <dbReference type="ARBA" id="ARBA00022553"/>
    </source>
</evidence>
<dbReference type="InterPro" id="IPR005467">
    <property type="entry name" value="His_kinase_dom"/>
</dbReference>
<evidence type="ECO:0000313" key="11">
    <source>
        <dbReference type="Proteomes" id="UP000316921"/>
    </source>
</evidence>
<gene>
    <name evidence="10" type="primary">barA_1</name>
    <name evidence="10" type="ORF">Pla133_29460</name>
</gene>
<dbReference type="EMBL" id="CP036287">
    <property type="protein sequence ID" value="QDU67857.1"/>
    <property type="molecule type" value="Genomic_DNA"/>
</dbReference>
<dbReference type="SUPFAM" id="SSF47384">
    <property type="entry name" value="Homodimeric domain of signal transducing histidine kinase"/>
    <property type="match status" value="1"/>
</dbReference>
<dbReference type="CDD" id="cd00082">
    <property type="entry name" value="HisKA"/>
    <property type="match status" value="1"/>
</dbReference>
<sequence length="751" mass="82398">MVSPAPNLDSATEISYASESTSEAVGRGTLYLDLEQAAQAKRVREQRYHAHTVPRLRLMGMTVAAALLAVHNLLVEDAPAARAGLDFLLLAWPYSIASWWVLRRYFGRTGSLHLGDLFLILDVPLFAYIVHLGGDELSLLVPLVFVRAIDQSFQSVRRCLIALHAAPIVVVVTLELSQLAHGGMIDWRLAWAKILATYVAFLYVAIVARTAERIRQRLRDAVHVSRTLVRDLAQSSQDLLREKNRAEEALYVRSAFLANLSHDVRTPLAGILGGVDLALERSPDPELTDLLGTVRGSAESLLHCLNDLIDLSKIEAGNLQLDDEPFELEERLGTILRGEARKADLKGLALTASLAPDLPRIVHGDRLRFGQILTHLIGNAIKFTDVGEIVINVRRAGDDERVIEIAIRDTGCGIPYEQLGDVFGAYFQVDGASVRRQAGKGVGLSLSRELARAMGGDISVTSALGYGSVFRVRLAIAPALDSESSAGALSGRRIAVLAADEASYAHRSDVVLRAGATLVDLVREPNAACDAVLVDVEFAATRLDQMPEEVREHTVLVVGPSRNFGVPSELAQRPRIRLPLLPRELDHLLRLEQVPGLGRECEPAPVSGRPRRVLLVEDHPVNRKLALLHLRRWGHQVVVAEDGLEAVRAWAPGRFDLILMDIQMPHMDGMEATLRIRELERGSESTPIFAVTANALREDVERCFEVGMNRHLAKPIDFEALRKAIEELALSGHREPSTAGPSGDLRQSPAR</sequence>
<evidence type="ECO:0000259" key="8">
    <source>
        <dbReference type="PROSITE" id="PS50109"/>
    </source>
</evidence>
<keyword evidence="7" id="KW-0472">Membrane</keyword>
<comment type="catalytic activity">
    <reaction evidence="1">
        <text>ATP + protein L-histidine = ADP + protein N-phospho-L-histidine.</text>
        <dbReference type="EC" id="2.7.13.3"/>
    </reaction>
</comment>
<keyword evidence="3 5" id="KW-0597">Phosphoprotein</keyword>
<dbReference type="SMART" id="SM00388">
    <property type="entry name" value="HisKA"/>
    <property type="match status" value="1"/>
</dbReference>
<dbReference type="KEGG" id="pbap:Pla133_29460"/>
<feature type="region of interest" description="Disordered" evidence="6">
    <location>
        <begin position="731"/>
        <end position="751"/>
    </location>
</feature>
<dbReference type="InterPro" id="IPR003661">
    <property type="entry name" value="HisK_dim/P_dom"/>
</dbReference>
<dbReference type="InterPro" id="IPR004358">
    <property type="entry name" value="Sig_transdc_His_kin-like_C"/>
</dbReference>
<dbReference type="PANTHER" id="PTHR45339:SF1">
    <property type="entry name" value="HYBRID SIGNAL TRANSDUCTION HISTIDINE KINASE J"/>
    <property type="match status" value="1"/>
</dbReference>
<dbReference type="Pfam" id="PF00072">
    <property type="entry name" value="Response_reg"/>
    <property type="match status" value="1"/>
</dbReference>
<dbReference type="Pfam" id="PF00512">
    <property type="entry name" value="HisKA"/>
    <property type="match status" value="1"/>
</dbReference>
<dbReference type="PRINTS" id="PR00344">
    <property type="entry name" value="BCTRLSENSOR"/>
</dbReference>
<feature type="transmembrane region" description="Helical" evidence="7">
    <location>
        <begin position="87"/>
        <end position="106"/>
    </location>
</feature>
<feature type="domain" description="Histidine kinase" evidence="8">
    <location>
        <begin position="259"/>
        <end position="478"/>
    </location>
</feature>
<dbReference type="EC" id="2.7.13.3" evidence="2"/>
<keyword evidence="7" id="KW-1133">Transmembrane helix</keyword>
<dbReference type="SUPFAM" id="SSF55874">
    <property type="entry name" value="ATPase domain of HSP90 chaperone/DNA topoisomerase II/histidine kinase"/>
    <property type="match status" value="1"/>
</dbReference>
<keyword evidence="10" id="KW-0418">Kinase</keyword>
<keyword evidence="4" id="KW-0902">Two-component regulatory system</keyword>
<keyword evidence="7" id="KW-0812">Transmembrane</keyword>
<dbReference type="Gene3D" id="3.40.50.2300">
    <property type="match status" value="1"/>
</dbReference>
<dbReference type="PROSITE" id="PS50109">
    <property type="entry name" value="HIS_KIN"/>
    <property type="match status" value="1"/>
</dbReference>
<dbReference type="Proteomes" id="UP000316921">
    <property type="component" value="Chromosome"/>
</dbReference>
<protein>
    <recommendedName>
        <fullName evidence="2">histidine kinase</fullName>
        <ecNumber evidence="2">2.7.13.3</ecNumber>
    </recommendedName>
</protein>
<feature type="domain" description="Response regulatory" evidence="9">
    <location>
        <begin position="612"/>
        <end position="729"/>
    </location>
</feature>
<evidence type="ECO:0000313" key="10">
    <source>
        <dbReference type="EMBL" id="QDU67857.1"/>
    </source>
</evidence>
<evidence type="ECO:0000256" key="1">
    <source>
        <dbReference type="ARBA" id="ARBA00000085"/>
    </source>
</evidence>
<dbReference type="AlphaFoldDB" id="A0A518BLK9"/>
<evidence type="ECO:0000259" key="9">
    <source>
        <dbReference type="PROSITE" id="PS50110"/>
    </source>
</evidence>
<dbReference type="CDD" id="cd16922">
    <property type="entry name" value="HATPase_EvgS-ArcB-TorS-like"/>
    <property type="match status" value="1"/>
</dbReference>
<dbReference type="Pfam" id="PF02518">
    <property type="entry name" value="HATPase_c"/>
    <property type="match status" value="1"/>
</dbReference>
<dbReference type="InterPro" id="IPR003594">
    <property type="entry name" value="HATPase_dom"/>
</dbReference>
<dbReference type="PROSITE" id="PS50110">
    <property type="entry name" value="RESPONSE_REGULATORY"/>
    <property type="match status" value="1"/>
</dbReference>
<name>A0A518BLK9_9BACT</name>
<keyword evidence="10" id="KW-0808">Transferase</keyword>
<accession>A0A518BLK9</accession>